<evidence type="ECO:0000313" key="2">
    <source>
        <dbReference type="Proteomes" id="UP001194746"/>
    </source>
</evidence>
<keyword evidence="2" id="KW-1185">Reference proteome</keyword>
<name>A0AAD4CWG6_ASPNN</name>
<dbReference type="AlphaFoldDB" id="A0AAD4CWG6"/>
<evidence type="ECO:0000313" key="1">
    <source>
        <dbReference type="EMBL" id="KAF9893979.1"/>
    </source>
</evidence>
<dbReference type="Proteomes" id="UP001194746">
    <property type="component" value="Unassembled WGS sequence"/>
</dbReference>
<protein>
    <submittedName>
        <fullName evidence="1">Uncharacterized protein</fullName>
    </submittedName>
</protein>
<accession>A0AAD4CWG6</accession>
<sequence>MPNSQTALRNLLIRPALRRLRSVRLRMYLYPSRAWPGHSAQKAIYSTQSTQDWSMAVTARYQQYIEPYAPFLNTGEPLSELSLCFLAAAVMPNSSGGGVDDCPGGFCGRMALRYLRDVPLSAMTEEEVRAMLILCLRIPLNSSNGLYSASIVLKKINHGVIGAEPMDGEGLLSLSTCAAVTMTWKHFEDPAQFQNHCATTSSSIPVPPLASPHRNPLMQAFFHLTRILHQLLLLRKDGIKDSLEVESELLLWPARLSPSLSFVNRNMSSPESCLLHVLHNAVASWYYTSRLPDPQGLLEPNEATLSFLTTLGCSCVKTWKQHGRNFTDIWGNMYVMSIATVIRQICRLVRRFDCQNSRGVLILFLSDLSLHDVAVFGDQLMSEVVTAIGLPLFLGLEASQQKLREGLYGSPFEESDSNGATVYWMFRDMRNMTLRALRRGSTSK</sequence>
<gene>
    <name evidence="1" type="ORF">FE257_008950</name>
</gene>
<reference evidence="1" key="2">
    <citation type="submission" date="2020-02" db="EMBL/GenBank/DDBJ databases">
        <authorList>
            <person name="Gilchrist C.L.M."/>
            <person name="Chooi Y.-H."/>
        </authorList>
    </citation>
    <scope>NUCLEOTIDE SEQUENCE</scope>
    <source>
        <strain evidence="1">MST-FP2251</strain>
    </source>
</reference>
<comment type="caution">
    <text evidence="1">The sequence shown here is derived from an EMBL/GenBank/DDBJ whole genome shotgun (WGS) entry which is preliminary data.</text>
</comment>
<organism evidence="1 2">
    <name type="scientific">Aspergillus nanangensis</name>
    <dbReference type="NCBI Taxonomy" id="2582783"/>
    <lineage>
        <taxon>Eukaryota</taxon>
        <taxon>Fungi</taxon>
        <taxon>Dikarya</taxon>
        <taxon>Ascomycota</taxon>
        <taxon>Pezizomycotina</taxon>
        <taxon>Eurotiomycetes</taxon>
        <taxon>Eurotiomycetidae</taxon>
        <taxon>Eurotiales</taxon>
        <taxon>Aspergillaceae</taxon>
        <taxon>Aspergillus</taxon>
        <taxon>Aspergillus subgen. Circumdati</taxon>
    </lineage>
</organism>
<proteinExistence type="predicted"/>
<reference evidence="1" key="1">
    <citation type="journal article" date="2019" name="Beilstein J. Org. Chem.">
        <title>Nanangenines: drimane sesquiterpenoids as the dominant metabolite cohort of a novel Australian fungus, Aspergillus nanangensis.</title>
        <authorList>
            <person name="Lacey H.J."/>
            <person name="Gilchrist C.L.M."/>
            <person name="Crombie A."/>
            <person name="Kalaitzis J.A."/>
            <person name="Vuong D."/>
            <person name="Rutledge P.J."/>
            <person name="Turner P."/>
            <person name="Pitt J.I."/>
            <person name="Lacey E."/>
            <person name="Chooi Y.H."/>
            <person name="Piggott A.M."/>
        </authorList>
    </citation>
    <scope>NUCLEOTIDE SEQUENCE</scope>
    <source>
        <strain evidence="1">MST-FP2251</strain>
    </source>
</reference>
<dbReference type="EMBL" id="VCAU01000005">
    <property type="protein sequence ID" value="KAF9893979.1"/>
    <property type="molecule type" value="Genomic_DNA"/>
</dbReference>